<comment type="caution">
    <text evidence="12">Lacks conserved residue(s) required for the propagation of feature annotation.</text>
</comment>
<feature type="transmembrane region" description="Helical" evidence="12">
    <location>
        <begin position="273"/>
        <end position="301"/>
    </location>
</feature>
<evidence type="ECO:0000256" key="9">
    <source>
        <dbReference type="ARBA" id="ARBA00023065"/>
    </source>
</evidence>
<dbReference type="InterPro" id="IPR000990">
    <property type="entry name" value="Innexin"/>
</dbReference>
<dbReference type="PRINTS" id="PR01262">
    <property type="entry name" value="INNEXIN"/>
</dbReference>
<name>A0A0K2T159_LEPSM</name>
<protein>
    <recommendedName>
        <fullName evidence="12">Innexin</fullName>
    </recommendedName>
</protein>
<feature type="transmembrane region" description="Helical" evidence="12">
    <location>
        <begin position="191"/>
        <end position="215"/>
    </location>
</feature>
<proteinExistence type="inferred from homology"/>
<keyword evidence="10 12" id="KW-0472">Membrane</keyword>
<comment type="function">
    <text evidence="12">Structural component of the gap junctions.</text>
</comment>
<sequence>MAVMNVLMPVAGLIKARFRGAKADIDSPFFKLHYRTTATIMFISCILVTCNDFFGSTINCISNTIPGNVMNTYCWIMSTFTVPSLNAAGHGKEYAHQGVQNYIPGETPKTHHAYYQWVPFVLFLQGVLFYFPHYLWKVFEDRKLDKITKDLRGRTLSLEQRSKQCDDLIRYIDETFHTHNFYAFKYFMCDFINLINVIVQMYIINSFLGGVFMAYGTDVLAWSEADPETRTDPLQEVFPRITKCEFMIYGRSGTIERHDAMCLLALNIINEKIFIFMWFWFIFLAVVTSLYMLYVIAVISIPSMRKYMLERNSKNLHTDTDMNILTDKAEMGDWFLIFLLSRNLDSVLFNDFIIRLAERLKNKA</sequence>
<organism evidence="13">
    <name type="scientific">Lepeophtheirus salmonis</name>
    <name type="common">Salmon louse</name>
    <name type="synonym">Caligus salmonis</name>
    <dbReference type="NCBI Taxonomy" id="72036"/>
    <lineage>
        <taxon>Eukaryota</taxon>
        <taxon>Metazoa</taxon>
        <taxon>Ecdysozoa</taxon>
        <taxon>Arthropoda</taxon>
        <taxon>Crustacea</taxon>
        <taxon>Multicrustacea</taxon>
        <taxon>Hexanauplia</taxon>
        <taxon>Copepoda</taxon>
        <taxon>Siphonostomatoida</taxon>
        <taxon>Caligidae</taxon>
        <taxon>Lepeophtheirus</taxon>
    </lineage>
</organism>
<dbReference type="GO" id="GO:0005921">
    <property type="term" value="C:gap junction"/>
    <property type="evidence" value="ECO:0007669"/>
    <property type="project" value="UniProtKB-SubCell"/>
</dbReference>
<evidence type="ECO:0000256" key="5">
    <source>
        <dbReference type="ARBA" id="ARBA00022692"/>
    </source>
</evidence>
<keyword evidence="8 12" id="KW-1133">Transmembrane helix</keyword>
<evidence type="ECO:0000256" key="1">
    <source>
        <dbReference type="ARBA" id="ARBA00004610"/>
    </source>
</evidence>
<dbReference type="OrthoDB" id="5867527at2759"/>
<dbReference type="GO" id="GO:0005243">
    <property type="term" value="F:gap junction channel activity"/>
    <property type="evidence" value="ECO:0007669"/>
    <property type="project" value="TreeGrafter"/>
</dbReference>
<keyword evidence="3 12" id="KW-0813">Transport</keyword>
<dbReference type="GO" id="GO:0005886">
    <property type="term" value="C:plasma membrane"/>
    <property type="evidence" value="ECO:0007669"/>
    <property type="project" value="UniProtKB-SubCell"/>
</dbReference>
<reference evidence="13" key="1">
    <citation type="submission" date="2014-05" db="EMBL/GenBank/DDBJ databases">
        <authorList>
            <person name="Chronopoulou M."/>
        </authorList>
    </citation>
    <scope>NUCLEOTIDE SEQUENCE</scope>
    <source>
        <tissue evidence="13">Whole organism</tissue>
    </source>
</reference>
<comment type="similarity">
    <text evidence="12">Belongs to the pannexin family.</text>
</comment>
<keyword evidence="5 12" id="KW-0812">Transmembrane</keyword>
<dbReference type="EMBL" id="HACA01001971">
    <property type="protein sequence ID" value="CDW19332.1"/>
    <property type="molecule type" value="Transcribed_RNA"/>
</dbReference>
<evidence type="ECO:0000256" key="7">
    <source>
        <dbReference type="ARBA" id="ARBA00022949"/>
    </source>
</evidence>
<dbReference type="GO" id="GO:0007602">
    <property type="term" value="P:phototransduction"/>
    <property type="evidence" value="ECO:0007669"/>
    <property type="project" value="TreeGrafter"/>
</dbReference>
<keyword evidence="9 12" id="KW-0406">Ion transport</keyword>
<evidence type="ECO:0000256" key="11">
    <source>
        <dbReference type="ARBA" id="ARBA00023303"/>
    </source>
</evidence>
<keyword evidence="4" id="KW-1003">Cell membrane</keyword>
<gene>
    <name evidence="12" type="primary">inx</name>
</gene>
<evidence type="ECO:0000256" key="8">
    <source>
        <dbReference type="ARBA" id="ARBA00022989"/>
    </source>
</evidence>
<evidence type="ECO:0000256" key="6">
    <source>
        <dbReference type="ARBA" id="ARBA00022868"/>
    </source>
</evidence>
<evidence type="ECO:0000256" key="4">
    <source>
        <dbReference type="ARBA" id="ARBA00022475"/>
    </source>
</evidence>
<dbReference type="EMBL" id="HACA01001972">
    <property type="protein sequence ID" value="CDW19333.1"/>
    <property type="molecule type" value="Transcribed_RNA"/>
</dbReference>
<evidence type="ECO:0000256" key="2">
    <source>
        <dbReference type="ARBA" id="ARBA00004651"/>
    </source>
</evidence>
<dbReference type="PROSITE" id="PS51013">
    <property type="entry name" value="PANNEXIN"/>
    <property type="match status" value="1"/>
</dbReference>
<keyword evidence="6" id="KW-0303">Gap junction</keyword>
<keyword evidence="11 12" id="KW-0407">Ion channel</keyword>
<accession>A0A0K2T159</accession>
<evidence type="ECO:0000313" key="13">
    <source>
        <dbReference type="EMBL" id="CDW19332.1"/>
    </source>
</evidence>
<feature type="transmembrane region" description="Helical" evidence="12">
    <location>
        <begin position="114"/>
        <end position="136"/>
    </location>
</feature>
<keyword evidence="7" id="KW-0965">Cell junction</keyword>
<dbReference type="GO" id="GO:0034220">
    <property type="term" value="P:monoatomic ion transmembrane transport"/>
    <property type="evidence" value="ECO:0007669"/>
    <property type="project" value="UniProtKB-KW"/>
</dbReference>
<dbReference type="Pfam" id="PF00876">
    <property type="entry name" value="Innexin"/>
    <property type="match status" value="1"/>
</dbReference>
<comment type="subcellular location">
    <subcellularLocation>
        <location evidence="1">Cell junction</location>
        <location evidence="1">Gap junction</location>
    </subcellularLocation>
    <subcellularLocation>
        <location evidence="2 12">Cell membrane</location>
        <topology evidence="2 12">Multi-pass membrane protein</topology>
    </subcellularLocation>
</comment>
<dbReference type="AlphaFoldDB" id="A0A0K2T159"/>
<evidence type="ECO:0000256" key="12">
    <source>
        <dbReference type="RuleBase" id="RU010713"/>
    </source>
</evidence>
<evidence type="ECO:0000256" key="10">
    <source>
        <dbReference type="ARBA" id="ARBA00023136"/>
    </source>
</evidence>
<dbReference type="PANTHER" id="PTHR11893">
    <property type="entry name" value="INNEXIN"/>
    <property type="match status" value="1"/>
</dbReference>
<evidence type="ECO:0000256" key="3">
    <source>
        <dbReference type="ARBA" id="ARBA00022448"/>
    </source>
</evidence>
<dbReference type="PANTHER" id="PTHR11893:SF37">
    <property type="entry name" value="INNEXIN INX3"/>
    <property type="match status" value="1"/>
</dbReference>